<protein>
    <submittedName>
        <fullName evidence="2">Uncharacterized protein</fullName>
    </submittedName>
</protein>
<dbReference type="EMBL" id="CAJOBG010073211">
    <property type="protein sequence ID" value="CAF4602786.1"/>
    <property type="molecule type" value="Genomic_DNA"/>
</dbReference>
<feature type="non-terminal residue" evidence="2">
    <location>
        <position position="40"/>
    </location>
</feature>
<keyword evidence="3" id="KW-1185">Reference proteome</keyword>
<feature type="chain" id="PRO_5032903495" evidence="1">
    <location>
        <begin position="23"/>
        <end position="40"/>
    </location>
</feature>
<proteinExistence type="predicted"/>
<organism evidence="2 3">
    <name type="scientific">Rotaria magnacalcarata</name>
    <dbReference type="NCBI Taxonomy" id="392030"/>
    <lineage>
        <taxon>Eukaryota</taxon>
        <taxon>Metazoa</taxon>
        <taxon>Spiralia</taxon>
        <taxon>Gnathifera</taxon>
        <taxon>Rotifera</taxon>
        <taxon>Eurotatoria</taxon>
        <taxon>Bdelloidea</taxon>
        <taxon>Philodinida</taxon>
        <taxon>Philodinidae</taxon>
        <taxon>Rotaria</taxon>
    </lineage>
</organism>
<dbReference type="AlphaFoldDB" id="A0A821C1C4"/>
<accession>A0A821C1C4</accession>
<evidence type="ECO:0000256" key="1">
    <source>
        <dbReference type="SAM" id="SignalP"/>
    </source>
</evidence>
<gene>
    <name evidence="2" type="ORF">OVN521_LOCUS45236</name>
</gene>
<evidence type="ECO:0000313" key="2">
    <source>
        <dbReference type="EMBL" id="CAF4602786.1"/>
    </source>
</evidence>
<keyword evidence="1" id="KW-0732">Signal</keyword>
<sequence>MRRSYHFFIPVFILEVLAEVWSHTVIDQYPVIADYVPSTT</sequence>
<comment type="caution">
    <text evidence="2">The sequence shown here is derived from an EMBL/GenBank/DDBJ whole genome shotgun (WGS) entry which is preliminary data.</text>
</comment>
<dbReference type="Proteomes" id="UP000663866">
    <property type="component" value="Unassembled WGS sequence"/>
</dbReference>
<name>A0A821C1C4_9BILA</name>
<feature type="signal peptide" evidence="1">
    <location>
        <begin position="1"/>
        <end position="22"/>
    </location>
</feature>
<evidence type="ECO:0000313" key="3">
    <source>
        <dbReference type="Proteomes" id="UP000663866"/>
    </source>
</evidence>
<reference evidence="2" key="1">
    <citation type="submission" date="2021-02" db="EMBL/GenBank/DDBJ databases">
        <authorList>
            <person name="Nowell W R."/>
        </authorList>
    </citation>
    <scope>NUCLEOTIDE SEQUENCE</scope>
</reference>